<keyword evidence="3" id="KW-0134">Cell wall</keyword>
<dbReference type="InterPro" id="IPR000743">
    <property type="entry name" value="Glyco_hydro_28"/>
</dbReference>
<evidence type="ECO:0008006" key="12">
    <source>
        <dbReference type="Google" id="ProtNLM"/>
    </source>
</evidence>
<evidence type="ECO:0000313" key="11">
    <source>
        <dbReference type="Proteomes" id="UP000813462"/>
    </source>
</evidence>
<keyword evidence="5 8" id="KW-0378">Hydrolase</keyword>
<sequence>MKFPFMKSYKKFPNASHDANNIPAFVLQGTCSISKGETLQIKKYLKIILLLALVVIFLASSSLSSFSHEQEALAISIPVNCYHNSNSDRNIIVGRNETAYEGLLKFESHVTDLYKIISLWFSSANKIPSTKPRIFDVLDFGATGDEIIDDGKEVWDRACTSEDHPVVLVVPNNNYMLKPIKFSGPCKCGDLTMKIKGTIIASQNRSDYKHKEIGLCFKRFTTLKLKVVESLMAMEGYGGKTLIKLTTSGAWELEISREYVSNVVVNRATFSGTTNGLRIKTWQVNLLLISFVPFSAYYSLGQIKSQLQGGSGYAKNIRFQNITMLDVGNPIIIDQYYCDQMEPCSEQVSAVQISNADYHNIKGTSNSEVAIRFDAATTFHVKGFSCKMWIFNLKQIIFIMINLKPHVRMLC</sequence>
<dbReference type="InterPro" id="IPR011050">
    <property type="entry name" value="Pectin_lyase_fold/virulence"/>
</dbReference>
<dbReference type="InterPro" id="IPR012334">
    <property type="entry name" value="Pectin_lyas_fold"/>
</dbReference>
<keyword evidence="7" id="KW-0961">Cell wall biogenesis/degradation</keyword>
<evidence type="ECO:0000256" key="4">
    <source>
        <dbReference type="ARBA" id="ARBA00022525"/>
    </source>
</evidence>
<comment type="caution">
    <text evidence="10">The sequence shown here is derived from an EMBL/GenBank/DDBJ whole genome shotgun (WGS) entry which is preliminary data.</text>
</comment>
<reference evidence="10" key="1">
    <citation type="journal article" date="2021" name="Front. Plant Sci.">
        <title>Chromosome-Scale Genome Assembly for Chinese Sour Jujube and Insights Into Its Genome Evolution and Domestication Signature.</title>
        <authorList>
            <person name="Shen L.-Y."/>
            <person name="Luo H."/>
            <person name="Wang X.-L."/>
            <person name="Wang X.-M."/>
            <person name="Qiu X.-J."/>
            <person name="Liu H."/>
            <person name="Zhou S.-S."/>
            <person name="Jia K.-H."/>
            <person name="Nie S."/>
            <person name="Bao Y.-T."/>
            <person name="Zhang R.-G."/>
            <person name="Yun Q.-Z."/>
            <person name="Chai Y.-H."/>
            <person name="Lu J.-Y."/>
            <person name="Li Y."/>
            <person name="Zhao S.-W."/>
            <person name="Mao J.-F."/>
            <person name="Jia S.-G."/>
            <person name="Mao Y.-M."/>
        </authorList>
    </citation>
    <scope>NUCLEOTIDE SEQUENCE</scope>
    <source>
        <strain evidence="10">AT0</strain>
        <tissue evidence="10">Leaf</tissue>
    </source>
</reference>
<evidence type="ECO:0000313" key="10">
    <source>
        <dbReference type="EMBL" id="KAH7527857.1"/>
    </source>
</evidence>
<dbReference type="GO" id="GO:0005975">
    <property type="term" value="P:carbohydrate metabolic process"/>
    <property type="evidence" value="ECO:0007669"/>
    <property type="project" value="InterPro"/>
</dbReference>
<gene>
    <name evidence="10" type="ORF">FEM48_Zijuj05G0011000</name>
</gene>
<comment type="subcellular location">
    <subcellularLocation>
        <location evidence="1">Secreted</location>
        <location evidence="1">Cell wall</location>
    </subcellularLocation>
</comment>
<keyword evidence="6 8" id="KW-0326">Glycosidase</keyword>
<evidence type="ECO:0000256" key="6">
    <source>
        <dbReference type="ARBA" id="ARBA00023295"/>
    </source>
</evidence>
<keyword evidence="4" id="KW-0964">Secreted</keyword>
<dbReference type="Gene3D" id="2.160.20.10">
    <property type="entry name" value="Single-stranded right-handed beta-helix, Pectin lyase-like"/>
    <property type="match status" value="2"/>
</dbReference>
<keyword evidence="9" id="KW-0812">Transmembrane</keyword>
<organism evidence="10 11">
    <name type="scientific">Ziziphus jujuba var. spinosa</name>
    <dbReference type="NCBI Taxonomy" id="714518"/>
    <lineage>
        <taxon>Eukaryota</taxon>
        <taxon>Viridiplantae</taxon>
        <taxon>Streptophyta</taxon>
        <taxon>Embryophyta</taxon>
        <taxon>Tracheophyta</taxon>
        <taxon>Spermatophyta</taxon>
        <taxon>Magnoliopsida</taxon>
        <taxon>eudicotyledons</taxon>
        <taxon>Gunneridae</taxon>
        <taxon>Pentapetalae</taxon>
        <taxon>rosids</taxon>
        <taxon>fabids</taxon>
        <taxon>Rosales</taxon>
        <taxon>Rhamnaceae</taxon>
        <taxon>Paliureae</taxon>
        <taxon>Ziziphus</taxon>
    </lineage>
</organism>
<name>A0A978VBW8_ZIZJJ</name>
<keyword evidence="9" id="KW-1133">Transmembrane helix</keyword>
<dbReference type="EMBL" id="JAEACU010000005">
    <property type="protein sequence ID" value="KAH7527857.1"/>
    <property type="molecule type" value="Genomic_DNA"/>
</dbReference>
<dbReference type="Proteomes" id="UP000813462">
    <property type="component" value="Unassembled WGS sequence"/>
</dbReference>
<keyword evidence="9" id="KW-0472">Membrane</keyword>
<protein>
    <recommendedName>
        <fullName evidence="12">Polygalacturonase-like</fullName>
    </recommendedName>
</protein>
<evidence type="ECO:0000256" key="1">
    <source>
        <dbReference type="ARBA" id="ARBA00004191"/>
    </source>
</evidence>
<dbReference type="Pfam" id="PF00295">
    <property type="entry name" value="Glyco_hydro_28"/>
    <property type="match status" value="1"/>
</dbReference>
<dbReference type="GO" id="GO:0004650">
    <property type="term" value="F:polygalacturonase activity"/>
    <property type="evidence" value="ECO:0007669"/>
    <property type="project" value="InterPro"/>
</dbReference>
<comment type="similarity">
    <text evidence="2 8">Belongs to the glycosyl hydrolase 28 family.</text>
</comment>
<dbReference type="PANTHER" id="PTHR31375">
    <property type="match status" value="1"/>
</dbReference>
<dbReference type="GO" id="GO:0071555">
    <property type="term" value="P:cell wall organization"/>
    <property type="evidence" value="ECO:0007669"/>
    <property type="project" value="UniProtKB-KW"/>
</dbReference>
<evidence type="ECO:0000256" key="9">
    <source>
        <dbReference type="SAM" id="Phobius"/>
    </source>
</evidence>
<evidence type="ECO:0000256" key="7">
    <source>
        <dbReference type="ARBA" id="ARBA00023316"/>
    </source>
</evidence>
<feature type="transmembrane region" description="Helical" evidence="9">
    <location>
        <begin position="44"/>
        <end position="63"/>
    </location>
</feature>
<dbReference type="SUPFAM" id="SSF51126">
    <property type="entry name" value="Pectin lyase-like"/>
    <property type="match status" value="1"/>
</dbReference>
<evidence type="ECO:0000256" key="8">
    <source>
        <dbReference type="RuleBase" id="RU361169"/>
    </source>
</evidence>
<accession>A0A978VBW8</accession>
<evidence type="ECO:0000256" key="2">
    <source>
        <dbReference type="ARBA" id="ARBA00008834"/>
    </source>
</evidence>
<evidence type="ECO:0000256" key="3">
    <source>
        <dbReference type="ARBA" id="ARBA00022512"/>
    </source>
</evidence>
<evidence type="ECO:0000256" key="5">
    <source>
        <dbReference type="ARBA" id="ARBA00022801"/>
    </source>
</evidence>
<dbReference type="AlphaFoldDB" id="A0A978VBW8"/>
<proteinExistence type="inferred from homology"/>